<dbReference type="Proteomes" id="UP000825935">
    <property type="component" value="Chromosome 16"/>
</dbReference>
<dbReference type="AlphaFoldDB" id="A0A8T2T2F7"/>
<protein>
    <submittedName>
        <fullName evidence="1">Uncharacterized protein</fullName>
    </submittedName>
</protein>
<dbReference type="OrthoDB" id="1705400at2759"/>
<evidence type="ECO:0000313" key="2">
    <source>
        <dbReference type="Proteomes" id="UP000825935"/>
    </source>
</evidence>
<comment type="caution">
    <text evidence="1">The sequence shown here is derived from an EMBL/GenBank/DDBJ whole genome shotgun (WGS) entry which is preliminary data.</text>
</comment>
<keyword evidence="2" id="KW-1185">Reference proteome</keyword>
<proteinExistence type="predicted"/>
<organism evidence="1 2">
    <name type="scientific">Ceratopteris richardii</name>
    <name type="common">Triangle waterfern</name>
    <dbReference type="NCBI Taxonomy" id="49495"/>
    <lineage>
        <taxon>Eukaryota</taxon>
        <taxon>Viridiplantae</taxon>
        <taxon>Streptophyta</taxon>
        <taxon>Embryophyta</taxon>
        <taxon>Tracheophyta</taxon>
        <taxon>Polypodiopsida</taxon>
        <taxon>Polypodiidae</taxon>
        <taxon>Polypodiales</taxon>
        <taxon>Pteridineae</taxon>
        <taxon>Pteridaceae</taxon>
        <taxon>Parkerioideae</taxon>
        <taxon>Ceratopteris</taxon>
    </lineage>
</organism>
<sequence length="115" mass="13580">MIWEKLDFIEDPSNLGAMTNLWKSLDISTFLKESMPEYFKVANFCLTMILGSIEDEHLWSRLNFIINAMRNRLNKKLDTCLRLIVSKSELETIPFKEAYAIWKRQCQQRSECVVV</sequence>
<reference evidence="1" key="1">
    <citation type="submission" date="2021-08" db="EMBL/GenBank/DDBJ databases">
        <title>WGS assembly of Ceratopteris richardii.</title>
        <authorList>
            <person name="Marchant D.B."/>
            <person name="Chen G."/>
            <person name="Jenkins J."/>
            <person name="Shu S."/>
            <person name="Leebens-Mack J."/>
            <person name="Grimwood J."/>
            <person name="Schmutz J."/>
            <person name="Soltis P."/>
            <person name="Soltis D."/>
            <person name="Chen Z.-H."/>
        </authorList>
    </citation>
    <scope>NUCLEOTIDE SEQUENCE</scope>
    <source>
        <strain evidence="1">Whitten #5841</strain>
        <tissue evidence="1">Leaf</tissue>
    </source>
</reference>
<dbReference type="EMBL" id="CM035421">
    <property type="protein sequence ID" value="KAH7388133.1"/>
    <property type="molecule type" value="Genomic_DNA"/>
</dbReference>
<gene>
    <name evidence="1" type="ORF">KP509_16G059500</name>
</gene>
<evidence type="ECO:0000313" key="1">
    <source>
        <dbReference type="EMBL" id="KAH7388133.1"/>
    </source>
</evidence>
<accession>A0A8T2T2F7</accession>
<name>A0A8T2T2F7_CERRI</name>